<dbReference type="GO" id="GO:0043565">
    <property type="term" value="F:sequence-specific DNA binding"/>
    <property type="evidence" value="ECO:0007669"/>
    <property type="project" value="InterPro"/>
</dbReference>
<comment type="caution">
    <text evidence="12">The sequence shown here is derived from an EMBL/GenBank/DDBJ whole genome shotgun (WGS) entry which is preliminary data.</text>
</comment>
<reference evidence="12 13" key="1">
    <citation type="submission" date="2014-11" db="EMBL/GenBank/DDBJ databases">
        <title>Genetic blueprint of the zoonotic pathogen Toxocara canis.</title>
        <authorList>
            <person name="Zhu X.-Q."/>
            <person name="Korhonen P.K."/>
            <person name="Cai H."/>
            <person name="Young N.D."/>
            <person name="Nejsum P."/>
            <person name="von Samson-Himmelstjerna G."/>
            <person name="Boag P.R."/>
            <person name="Tan P."/>
            <person name="Li Q."/>
            <person name="Min J."/>
            <person name="Yang Y."/>
            <person name="Wang X."/>
            <person name="Fang X."/>
            <person name="Hall R.S."/>
            <person name="Hofmann A."/>
            <person name="Sternberg P.W."/>
            <person name="Jex A.R."/>
            <person name="Gasser R.B."/>
        </authorList>
    </citation>
    <scope>NUCLEOTIDE SEQUENCE [LARGE SCALE GENOMIC DNA]</scope>
    <source>
        <strain evidence="12">PN_DK_2014</strain>
    </source>
</reference>
<dbReference type="Proteomes" id="UP000031036">
    <property type="component" value="Unassembled WGS sequence"/>
</dbReference>
<protein>
    <submittedName>
        <fullName evidence="12">Nuclear hormone receptor family member nhr-22</fullName>
    </submittedName>
</protein>
<comment type="similarity">
    <text evidence="9">Belongs to the nuclear hormone receptor family.</text>
</comment>
<feature type="domain" description="Nuclear receptor" evidence="10">
    <location>
        <begin position="8"/>
        <end position="94"/>
    </location>
</feature>
<feature type="domain" description="NR LBD" evidence="11">
    <location>
        <begin position="124"/>
        <end position="396"/>
    </location>
</feature>
<evidence type="ECO:0000256" key="2">
    <source>
        <dbReference type="ARBA" id="ARBA00022771"/>
    </source>
</evidence>
<dbReference type="GO" id="GO:0005634">
    <property type="term" value="C:nucleus"/>
    <property type="evidence" value="ECO:0007669"/>
    <property type="project" value="UniProtKB-SubCell"/>
</dbReference>
<dbReference type="InterPro" id="IPR035500">
    <property type="entry name" value="NHR-like_dom_sf"/>
</dbReference>
<dbReference type="GO" id="GO:0003700">
    <property type="term" value="F:DNA-binding transcription factor activity"/>
    <property type="evidence" value="ECO:0007669"/>
    <property type="project" value="InterPro"/>
</dbReference>
<dbReference type="PANTHER" id="PTHR46011">
    <property type="entry name" value="NUCLEAR HORMONE RECEPTOR FAMILY MEMBER NHR-86-RELATED"/>
    <property type="match status" value="1"/>
</dbReference>
<evidence type="ECO:0000256" key="5">
    <source>
        <dbReference type="ARBA" id="ARBA00023125"/>
    </source>
</evidence>
<dbReference type="EMBL" id="JPKZ01002431">
    <property type="protein sequence ID" value="KHN76785.1"/>
    <property type="molecule type" value="Genomic_DNA"/>
</dbReference>
<dbReference type="InterPro" id="IPR013088">
    <property type="entry name" value="Znf_NHR/GATA"/>
</dbReference>
<organism evidence="12 13">
    <name type="scientific">Toxocara canis</name>
    <name type="common">Canine roundworm</name>
    <dbReference type="NCBI Taxonomy" id="6265"/>
    <lineage>
        <taxon>Eukaryota</taxon>
        <taxon>Metazoa</taxon>
        <taxon>Ecdysozoa</taxon>
        <taxon>Nematoda</taxon>
        <taxon>Chromadorea</taxon>
        <taxon>Rhabditida</taxon>
        <taxon>Spirurina</taxon>
        <taxon>Ascaridomorpha</taxon>
        <taxon>Ascaridoidea</taxon>
        <taxon>Toxocaridae</taxon>
        <taxon>Toxocara</taxon>
    </lineage>
</organism>
<dbReference type="SUPFAM" id="SSF48508">
    <property type="entry name" value="Nuclear receptor ligand-binding domain"/>
    <property type="match status" value="1"/>
</dbReference>
<keyword evidence="8 9" id="KW-0539">Nucleus</keyword>
<dbReference type="STRING" id="6265.A0A0B2V741"/>
<keyword evidence="1 9" id="KW-0479">Metal-binding</keyword>
<dbReference type="Pfam" id="PF00104">
    <property type="entry name" value="Hormone_recep"/>
    <property type="match status" value="1"/>
</dbReference>
<keyword evidence="13" id="KW-1185">Reference proteome</keyword>
<evidence type="ECO:0000256" key="8">
    <source>
        <dbReference type="ARBA" id="ARBA00023242"/>
    </source>
</evidence>
<dbReference type="PROSITE" id="PS51030">
    <property type="entry name" value="NUCLEAR_REC_DBD_2"/>
    <property type="match status" value="1"/>
</dbReference>
<comment type="subcellular location">
    <subcellularLocation>
        <location evidence="9">Nucleus</location>
    </subcellularLocation>
</comment>
<name>A0A0B2V741_TOXCA</name>
<sequence>MVLDEVTGDTCAICDSPGAIALHFGARSCKACAAFFRRTVSKRSKYRCIADGKRSGNRCQIHHMVQHRRDSNWKPRKCASDSEDSWLNEKEAVANCERKSDDNAEMRNDKLACGPTAPLQQCSFSASLFERVIDAEKRLNDSRRMVYAMHGATEVFSCNSELPYSIEDLRPMNFADFNGPTNVDLMMMFQYLRSLPFFLSLSSSDKKRTFQYFMAIDSMLTTAYLSMTLGRDNHWMVHFNGFYISMKPAPPSGDAPEDAIYLQRFSPEERKKYQLYMPMKLAQYTELCVPFAEINPTFVEYALLKLIALLLRVRGRVSRSGRAVTEEALQQTMHALYVHCIEKGGQQDGSLRFGNVLLQLSPLFQVVSNLIEGYVKIEFFNLSQIDPVMRQILSHHP</sequence>
<keyword evidence="6 9" id="KW-0804">Transcription</keyword>
<dbReference type="GO" id="GO:0008270">
    <property type="term" value="F:zinc ion binding"/>
    <property type="evidence" value="ECO:0007669"/>
    <property type="project" value="UniProtKB-KW"/>
</dbReference>
<dbReference type="InterPro" id="IPR001628">
    <property type="entry name" value="Znf_hrmn_rcpt"/>
</dbReference>
<proteinExistence type="inferred from homology"/>
<dbReference type="Pfam" id="PF00105">
    <property type="entry name" value="zf-C4"/>
    <property type="match status" value="1"/>
</dbReference>
<keyword evidence="3 9" id="KW-0862">Zinc</keyword>
<evidence type="ECO:0000313" key="13">
    <source>
        <dbReference type="Proteomes" id="UP000031036"/>
    </source>
</evidence>
<dbReference type="Gene3D" id="3.30.50.10">
    <property type="entry name" value="Erythroid Transcription Factor GATA-1, subunit A"/>
    <property type="match status" value="1"/>
</dbReference>
<dbReference type="InterPro" id="IPR000536">
    <property type="entry name" value="Nucl_hrmn_rcpt_lig-bd"/>
</dbReference>
<dbReference type="Gene3D" id="1.10.565.10">
    <property type="entry name" value="Retinoid X Receptor"/>
    <property type="match status" value="1"/>
</dbReference>
<dbReference type="PROSITE" id="PS51843">
    <property type="entry name" value="NR_LBD"/>
    <property type="match status" value="1"/>
</dbReference>
<evidence type="ECO:0000313" key="12">
    <source>
        <dbReference type="EMBL" id="KHN76785.1"/>
    </source>
</evidence>
<evidence type="ECO:0000259" key="10">
    <source>
        <dbReference type="PROSITE" id="PS51030"/>
    </source>
</evidence>
<gene>
    <name evidence="12" type="primary">nhr-22</name>
    <name evidence="12" type="ORF">Tcan_12505</name>
</gene>
<evidence type="ECO:0000256" key="4">
    <source>
        <dbReference type="ARBA" id="ARBA00023015"/>
    </source>
</evidence>
<evidence type="ECO:0000256" key="6">
    <source>
        <dbReference type="ARBA" id="ARBA00023163"/>
    </source>
</evidence>
<dbReference type="PANTHER" id="PTHR46011:SF26">
    <property type="entry name" value="NUCLEAR HORMONE RECEPTOR FAMILY MEMBER NHR-22"/>
    <property type="match status" value="1"/>
</dbReference>
<evidence type="ECO:0000259" key="11">
    <source>
        <dbReference type="PROSITE" id="PS51843"/>
    </source>
</evidence>
<evidence type="ECO:0000256" key="9">
    <source>
        <dbReference type="RuleBase" id="RU004334"/>
    </source>
</evidence>
<keyword evidence="7 9" id="KW-0675">Receptor</keyword>
<dbReference type="OMA" id="FDTTCEC"/>
<dbReference type="SMART" id="SM00399">
    <property type="entry name" value="ZnF_C4"/>
    <property type="match status" value="1"/>
</dbReference>
<dbReference type="AlphaFoldDB" id="A0A0B2V741"/>
<keyword evidence="4 9" id="KW-0805">Transcription regulation</keyword>
<evidence type="ECO:0000256" key="3">
    <source>
        <dbReference type="ARBA" id="ARBA00022833"/>
    </source>
</evidence>
<dbReference type="SUPFAM" id="SSF57716">
    <property type="entry name" value="Glucocorticoid receptor-like (DNA-binding domain)"/>
    <property type="match status" value="1"/>
</dbReference>
<evidence type="ECO:0000256" key="7">
    <source>
        <dbReference type="ARBA" id="ARBA00023170"/>
    </source>
</evidence>
<keyword evidence="5 9" id="KW-0238">DNA-binding</keyword>
<accession>A0A0B2V741</accession>
<evidence type="ECO:0000256" key="1">
    <source>
        <dbReference type="ARBA" id="ARBA00022723"/>
    </source>
</evidence>
<dbReference type="SMART" id="SM00430">
    <property type="entry name" value="HOLI"/>
    <property type="match status" value="1"/>
</dbReference>
<keyword evidence="2 9" id="KW-0863">Zinc-finger</keyword>
<dbReference type="OrthoDB" id="5793246at2759"/>
<dbReference type="PROSITE" id="PS00031">
    <property type="entry name" value="NUCLEAR_REC_DBD_1"/>
    <property type="match status" value="1"/>
</dbReference>